<keyword evidence="6 10" id="KW-0328">Glycosyltransferase</keyword>
<dbReference type="HAMAP" id="MF_00685">
    <property type="entry name" value="GlgB"/>
    <property type="match status" value="1"/>
</dbReference>
<dbReference type="FunFam" id="2.60.40.1180:FF:000002">
    <property type="entry name" value="1,4-alpha-glucan branching enzyme GlgB"/>
    <property type="match status" value="1"/>
</dbReference>
<dbReference type="CDD" id="cd11322">
    <property type="entry name" value="AmyAc_Glg_BE"/>
    <property type="match status" value="1"/>
</dbReference>
<dbReference type="InterPro" id="IPR006048">
    <property type="entry name" value="A-amylase/branching_C"/>
</dbReference>
<comment type="catalytic activity">
    <reaction evidence="1 10">
        <text>Transfers a segment of a (1-&gt;4)-alpha-D-glucan chain to a primary hydroxy group in a similar glucan chain.</text>
        <dbReference type="EC" id="2.4.1.18"/>
    </reaction>
</comment>
<dbReference type="SUPFAM" id="SSF51445">
    <property type="entry name" value="(Trans)glycosidases"/>
    <property type="match status" value="1"/>
</dbReference>
<evidence type="ECO:0000256" key="1">
    <source>
        <dbReference type="ARBA" id="ARBA00000826"/>
    </source>
</evidence>
<reference evidence="13 14" key="1">
    <citation type="submission" date="2020-08" db="EMBL/GenBank/DDBJ databases">
        <title>Cohnella phylogeny.</title>
        <authorList>
            <person name="Dunlap C."/>
        </authorList>
    </citation>
    <scope>NUCLEOTIDE SEQUENCE [LARGE SCALE GENOMIC DNA]</scope>
    <source>
        <strain evidence="13 14">DSM 25239</strain>
    </source>
</reference>
<evidence type="ECO:0000256" key="7">
    <source>
        <dbReference type="ARBA" id="ARBA00022679"/>
    </source>
</evidence>
<dbReference type="InterPro" id="IPR013780">
    <property type="entry name" value="Glyco_hydro_b"/>
</dbReference>
<dbReference type="Pfam" id="PF02922">
    <property type="entry name" value="CBM_48"/>
    <property type="match status" value="1"/>
</dbReference>
<evidence type="ECO:0000256" key="5">
    <source>
        <dbReference type="ARBA" id="ARBA00022600"/>
    </source>
</evidence>
<proteinExistence type="inferred from homology"/>
<dbReference type="InterPro" id="IPR037439">
    <property type="entry name" value="Branching_enzy"/>
</dbReference>
<dbReference type="PANTHER" id="PTHR43651:SF3">
    <property type="entry name" value="1,4-ALPHA-GLUCAN-BRANCHING ENZYME"/>
    <property type="match status" value="1"/>
</dbReference>
<dbReference type="InterPro" id="IPR017853">
    <property type="entry name" value="GH"/>
</dbReference>
<dbReference type="Gene3D" id="2.60.40.10">
    <property type="entry name" value="Immunoglobulins"/>
    <property type="match status" value="1"/>
</dbReference>
<accession>A0A841TVS5</accession>
<keyword evidence="5 10" id="KW-0321">Glycogen metabolism</keyword>
<dbReference type="NCBIfam" id="TIGR01515">
    <property type="entry name" value="branching_enzym"/>
    <property type="match status" value="1"/>
</dbReference>
<feature type="active site" description="Proton donor" evidence="10 11">
    <location>
        <position position="364"/>
    </location>
</feature>
<dbReference type="NCBIfam" id="NF003811">
    <property type="entry name" value="PRK05402.1"/>
    <property type="match status" value="1"/>
</dbReference>
<comment type="caution">
    <text evidence="13">The sequence shown here is derived from an EMBL/GenBank/DDBJ whole genome shotgun (WGS) entry which is preliminary data.</text>
</comment>
<comment type="similarity">
    <text evidence="4 10">Belongs to the glycosyl hydrolase 13 family. GlgB subfamily.</text>
</comment>
<dbReference type="Proteomes" id="UP000553776">
    <property type="component" value="Unassembled WGS sequence"/>
</dbReference>
<keyword evidence="14" id="KW-1185">Reference proteome</keyword>
<organism evidence="13 14">
    <name type="scientific">Cohnella xylanilytica</name>
    <dbReference type="NCBI Taxonomy" id="557555"/>
    <lineage>
        <taxon>Bacteria</taxon>
        <taxon>Bacillati</taxon>
        <taxon>Bacillota</taxon>
        <taxon>Bacilli</taxon>
        <taxon>Bacillales</taxon>
        <taxon>Paenibacillaceae</taxon>
        <taxon>Cohnella</taxon>
    </lineage>
</organism>
<dbReference type="InterPro" id="IPR004193">
    <property type="entry name" value="Glyco_hydro_13_N"/>
</dbReference>
<dbReference type="PIRSF" id="PIRSF000463">
    <property type="entry name" value="GlgB"/>
    <property type="match status" value="1"/>
</dbReference>
<evidence type="ECO:0000313" key="14">
    <source>
        <dbReference type="Proteomes" id="UP000553776"/>
    </source>
</evidence>
<keyword evidence="8 10" id="KW-0320">Glycogen biosynthesis</keyword>
<dbReference type="Pfam" id="PF02806">
    <property type="entry name" value="Alpha-amylase_C"/>
    <property type="match status" value="1"/>
</dbReference>
<feature type="domain" description="Glycosyl hydrolase family 13 catalytic" evidence="12">
    <location>
        <begin position="165"/>
        <end position="500"/>
    </location>
</feature>
<dbReference type="InterPro" id="IPR006047">
    <property type="entry name" value="GH13_cat_dom"/>
</dbReference>
<dbReference type="EMBL" id="JACJVR010000051">
    <property type="protein sequence ID" value="MBB6692285.1"/>
    <property type="molecule type" value="Genomic_DNA"/>
</dbReference>
<dbReference type="GO" id="GO:0043169">
    <property type="term" value="F:cation binding"/>
    <property type="evidence" value="ECO:0007669"/>
    <property type="project" value="InterPro"/>
</dbReference>
<keyword evidence="7 10" id="KW-0808">Transferase</keyword>
<dbReference type="GO" id="GO:0005978">
    <property type="term" value="P:glycogen biosynthetic process"/>
    <property type="evidence" value="ECO:0007669"/>
    <property type="project" value="UniProtKB-UniRule"/>
</dbReference>
<dbReference type="InterPro" id="IPR013783">
    <property type="entry name" value="Ig-like_fold"/>
</dbReference>
<dbReference type="FunFam" id="2.60.40.10:FF:000169">
    <property type="entry name" value="1,4-alpha-glucan branching enzyme GlgB"/>
    <property type="match status" value="1"/>
</dbReference>
<dbReference type="EC" id="2.4.1.18" evidence="10"/>
<evidence type="ECO:0000256" key="9">
    <source>
        <dbReference type="ARBA" id="ARBA00023277"/>
    </source>
</evidence>
<dbReference type="FunFam" id="3.20.20.80:FF:000003">
    <property type="entry name" value="1,4-alpha-glucan branching enzyme GlgB"/>
    <property type="match status" value="1"/>
</dbReference>
<dbReference type="RefSeq" id="WP_185136276.1">
    <property type="nucleotide sequence ID" value="NZ_JACJVR010000051.1"/>
</dbReference>
<evidence type="ECO:0000313" key="13">
    <source>
        <dbReference type="EMBL" id="MBB6692285.1"/>
    </source>
</evidence>
<evidence type="ECO:0000256" key="8">
    <source>
        <dbReference type="ARBA" id="ARBA00023056"/>
    </source>
</evidence>
<dbReference type="Gene3D" id="3.20.20.80">
    <property type="entry name" value="Glycosidases"/>
    <property type="match status" value="1"/>
</dbReference>
<evidence type="ECO:0000256" key="6">
    <source>
        <dbReference type="ARBA" id="ARBA00022676"/>
    </source>
</evidence>
<sequence length="636" mass="71876">MTAVTPLLAPDILYLFNHGRLFHAYRTLGAHMHVSDGVAGVRFAVWAPNARDVRVAGDFNGWAGEGCSLARLGTTGVWAGFVPGVGEGAAYKYEIVGADGRTRLKADPYAFRSELRPGTASIVARLDRYRWQDGEWAERKRRHPPYERPMLVYEAHLGSWRLDAPERFRTYAQLADELVDYVASMGYTHIEVLPLTEHPLDRSWGYQATGYFSATSRYGPPEGLQALVDRCHARGIGVILDWVPGHFCKDDHGLRLFDGTPLYEPADPRIAEKPLWGTLAFDFGKAEVQSFLISDAIFWLDVFHLDGLRVDAVASMIDLHFDKPPSMHVLNRHGGSENLDALDFLRKLNETVFRYFPDTLMIAEDSSAWPGVTSPTYLGGLGFNYKWNMGWMNDALRYMETDPSQRSAKHSLLTFSLLYAFSENYVLPLSHDEVVHGKRSLLNKMPGSYEEKFANLRLFYGYWMTHPGKKLLFMGGEFGQFDEWKDAEGLDWVLLQYPLHEAMQRYVRDLNALYAAEDALWERDHAPDGFEWIDADNAAQSVLSYVRRARDPRRHLVVVCNFSRQSYPAFRIGVPTGAVHRVILNSDAPGYGGTGCRVPRQAKAARKPLHGQPFSLEIPLPALSFLLLEPERLAVE</sequence>
<dbReference type="InterPro" id="IPR006407">
    <property type="entry name" value="GlgB"/>
</dbReference>
<keyword evidence="9 10" id="KW-0119">Carbohydrate metabolism</keyword>
<dbReference type="SUPFAM" id="SSF51011">
    <property type="entry name" value="Glycosyl hydrolase domain"/>
    <property type="match status" value="1"/>
</dbReference>
<dbReference type="GO" id="GO:0004553">
    <property type="term" value="F:hydrolase activity, hydrolyzing O-glycosyl compounds"/>
    <property type="evidence" value="ECO:0007669"/>
    <property type="project" value="InterPro"/>
</dbReference>
<protein>
    <recommendedName>
        <fullName evidence="10">1,4-alpha-glucan branching enzyme GlgB</fullName>
        <ecNumber evidence="10">2.4.1.18</ecNumber>
    </recommendedName>
    <alternativeName>
        <fullName evidence="10">1,4-alpha-D-glucan:1,4-alpha-D-glucan 6-glucosyl-transferase</fullName>
    </alternativeName>
    <alternativeName>
        <fullName evidence="10">Alpha-(1-&gt;4)-glucan branching enzyme</fullName>
    </alternativeName>
    <alternativeName>
        <fullName evidence="10">Glycogen branching enzyme</fullName>
        <shortName evidence="10">BE</shortName>
    </alternativeName>
</protein>
<gene>
    <name evidence="10 13" type="primary">glgB</name>
    <name evidence="13" type="ORF">H7B90_12810</name>
</gene>
<dbReference type="CDD" id="cd02855">
    <property type="entry name" value="E_set_GBE_prok_N"/>
    <property type="match status" value="1"/>
</dbReference>
<evidence type="ECO:0000256" key="10">
    <source>
        <dbReference type="HAMAP-Rule" id="MF_00685"/>
    </source>
</evidence>
<dbReference type="GO" id="GO:0003844">
    <property type="term" value="F:1,4-alpha-glucan branching enzyme activity"/>
    <property type="evidence" value="ECO:0007669"/>
    <property type="project" value="UniProtKB-UniRule"/>
</dbReference>
<comment type="function">
    <text evidence="2 10">Catalyzes the formation of the alpha-1,6-glucosidic linkages in glycogen by scission of a 1,4-alpha-linked oligosaccharide from growing alpha-1,4-glucan chains and the subsequent attachment of the oligosaccharide to the alpha-1,6 position.</text>
</comment>
<name>A0A841TVS5_9BACL</name>
<comment type="subunit">
    <text evidence="10">Monomer.</text>
</comment>
<dbReference type="GO" id="GO:0005829">
    <property type="term" value="C:cytosol"/>
    <property type="evidence" value="ECO:0007669"/>
    <property type="project" value="TreeGrafter"/>
</dbReference>
<dbReference type="InterPro" id="IPR044143">
    <property type="entry name" value="GlgB_N_E_set_prok"/>
</dbReference>
<dbReference type="PANTHER" id="PTHR43651">
    <property type="entry name" value="1,4-ALPHA-GLUCAN-BRANCHING ENZYME"/>
    <property type="match status" value="1"/>
</dbReference>
<evidence type="ECO:0000259" key="12">
    <source>
        <dbReference type="SMART" id="SM00642"/>
    </source>
</evidence>
<evidence type="ECO:0000256" key="11">
    <source>
        <dbReference type="PIRSR" id="PIRSR000463-1"/>
    </source>
</evidence>
<dbReference type="NCBIfam" id="NF008967">
    <property type="entry name" value="PRK12313.1"/>
    <property type="match status" value="1"/>
</dbReference>
<evidence type="ECO:0000256" key="2">
    <source>
        <dbReference type="ARBA" id="ARBA00002953"/>
    </source>
</evidence>
<dbReference type="Gene3D" id="2.60.40.1180">
    <property type="entry name" value="Golgi alpha-mannosidase II"/>
    <property type="match status" value="1"/>
</dbReference>
<evidence type="ECO:0000256" key="4">
    <source>
        <dbReference type="ARBA" id="ARBA00009000"/>
    </source>
</evidence>
<comment type="pathway">
    <text evidence="3 10">Glycan biosynthesis; glycogen biosynthesis.</text>
</comment>
<dbReference type="Pfam" id="PF00128">
    <property type="entry name" value="Alpha-amylase"/>
    <property type="match status" value="1"/>
</dbReference>
<dbReference type="AlphaFoldDB" id="A0A841TVS5"/>
<dbReference type="SMART" id="SM00642">
    <property type="entry name" value="Aamy"/>
    <property type="match status" value="1"/>
</dbReference>
<evidence type="ECO:0000256" key="3">
    <source>
        <dbReference type="ARBA" id="ARBA00004964"/>
    </source>
</evidence>
<dbReference type="UniPathway" id="UPA00164"/>
<feature type="active site" description="Nucleophile" evidence="10 11">
    <location>
        <position position="311"/>
    </location>
</feature>